<dbReference type="KEGG" id="vg:11258173"/>
<dbReference type="OrthoDB" id="22829at10239"/>
<accession>G3BM58</accession>
<evidence type="ECO:0000256" key="1">
    <source>
        <dbReference type="SAM" id="MobiDB-lite"/>
    </source>
</evidence>
<keyword evidence="3" id="KW-1185">Reference proteome</keyword>
<protein>
    <submittedName>
        <fullName evidence="2">Uncharacterized protein 192</fullName>
    </submittedName>
</protein>
<feature type="region of interest" description="Disordered" evidence="1">
    <location>
        <begin position="1"/>
        <end position="32"/>
    </location>
</feature>
<evidence type="ECO:0000313" key="2">
    <source>
        <dbReference type="EMBL" id="ADP02588.1"/>
    </source>
</evidence>
<dbReference type="InterPro" id="IPR013232">
    <property type="entry name" value="Phage_T7_Gp1.1"/>
</dbReference>
<dbReference type="Pfam" id="PF08200">
    <property type="entry name" value="Phage_T7_1_1"/>
    <property type="match status" value="1"/>
</dbReference>
<evidence type="ECO:0000313" key="3">
    <source>
        <dbReference type="Proteomes" id="UP000008530"/>
    </source>
</evidence>
<dbReference type="RefSeq" id="YP_004893999.1">
    <property type="nucleotide sequence ID" value="NC_016071.1"/>
</dbReference>
<gene>
    <name evidence="2" type="primary">192</name>
</gene>
<dbReference type="EMBL" id="GU070616">
    <property type="protein sequence ID" value="ADP02588.1"/>
    <property type="molecule type" value="Genomic_DNA"/>
</dbReference>
<sequence length="67" mass="8235">MRNIEKMTSKRDRLAYGEVNERRQRNDKLHKPERIAKTWTPDRYDPNLNKRLAERKRALQWQAVQDD</sequence>
<organism evidence="2 3">
    <name type="scientific">Salmonella phage PVPSE1</name>
    <dbReference type="NCBI Taxonomy" id="889338"/>
    <lineage>
        <taxon>Viruses</taxon>
        <taxon>Duplodnaviria</taxon>
        <taxon>Heunggongvirae</taxon>
        <taxon>Uroviricota</taxon>
        <taxon>Caudoviricetes</taxon>
        <taxon>Vequintavirinae</taxon>
        <taxon>Seunavirus</taxon>
        <taxon>Seunavirus PVPSE1</taxon>
    </lineage>
</organism>
<dbReference type="GeneID" id="11258173"/>
<proteinExistence type="predicted"/>
<dbReference type="Proteomes" id="UP000008530">
    <property type="component" value="Segment"/>
</dbReference>
<name>G3BM58_9CAUD</name>
<reference evidence="2 3" key="1">
    <citation type="journal article" date="2011" name="J. Virol.">
        <title>Genomic and proteomic characterization of the broad host range Salmonella phage PVP-SE1 - The creation of a new phage genus.</title>
        <authorList>
            <person name="Santos S.B."/>
            <person name="Kropinski A.M."/>
            <person name="Ceyssens P.J."/>
            <person name="Ackermann H.W."/>
            <person name="Villegas A."/>
            <person name="Lavigne R."/>
            <person name="Krylov V.N."/>
            <person name="Carvalho C.M."/>
            <person name="Ferreira E.C."/>
            <person name="Azeredo J."/>
        </authorList>
    </citation>
    <scope>NUCLEOTIDE SEQUENCE [LARGE SCALE GENOMIC DNA]</scope>
    <source>
        <strain evidence="2">PVP-SE1</strain>
    </source>
</reference>